<proteinExistence type="predicted"/>
<protein>
    <submittedName>
        <fullName evidence="1">Uncharacterized protein</fullName>
    </submittedName>
</protein>
<accession>A0ACB7J2N3</accession>
<dbReference type="Proteomes" id="UP000824881">
    <property type="component" value="Unassembled WGS sequence"/>
</dbReference>
<sequence length="427" mass="46178">MKMNVGSGSRLDPGLYVDLIKLTDNLYLNIAPITCKIDADTEQISDNIHFHRTMHFHHPNSSSHTLQTMHGDDDERASLLSSNSNSSNSYGAAPPSNAPNTRRIVFNATLKMAAIFVCGSLFLGGTLWLSLPPLEEADRDLLRIPKSFEQLQQLNFLLKNLQAFSLPGSMYLSILGGAVWGVPRALLLACSCVATGATLCYLLSAALGPALLTVPRFKARLDSLAEKIRANKENILSYLIVLRIAPLPPHWVVNVVCPHVGIGIVPFWVSTWFGILGVTVIHTTIGGGLDEMTSPDDFKLISWKNFFGLSAVVVGVMIPVGLRYWFGKKVNVEDLEQASVVLPPGAGPFYLDGEDTILAVGPPAPGKAKTLVSVQDATDDFEPYEDDSDDDEDIILEAGPTLDVDKAKPARASSPESVASSSRSPTR</sequence>
<dbReference type="EMBL" id="WQMT02000003">
    <property type="protein sequence ID" value="KAG9224813.1"/>
    <property type="molecule type" value="Genomic_DNA"/>
</dbReference>
<reference evidence="1 2" key="1">
    <citation type="journal article" date="2021" name="Appl. Environ. Microbiol.">
        <title>Genetic linkage and physical mapping for an oyster mushroom Pleurotus cornucopiae and QTL analysis for the trait cap color.</title>
        <authorList>
            <person name="Zhang Y."/>
            <person name="Gao W."/>
            <person name="Sonnenberg A."/>
            <person name="Chen Q."/>
            <person name="Zhang J."/>
            <person name="Huang C."/>
        </authorList>
    </citation>
    <scope>NUCLEOTIDE SEQUENCE [LARGE SCALE GENOMIC DNA]</scope>
    <source>
        <strain evidence="1">CCMSSC00406</strain>
    </source>
</reference>
<keyword evidence="2" id="KW-1185">Reference proteome</keyword>
<evidence type="ECO:0000313" key="1">
    <source>
        <dbReference type="EMBL" id="KAG9224813.1"/>
    </source>
</evidence>
<comment type="caution">
    <text evidence="1">The sequence shown here is derived from an EMBL/GenBank/DDBJ whole genome shotgun (WGS) entry which is preliminary data.</text>
</comment>
<evidence type="ECO:0000313" key="2">
    <source>
        <dbReference type="Proteomes" id="UP000824881"/>
    </source>
</evidence>
<name>A0ACB7J2N3_PLECO</name>
<organism evidence="1 2">
    <name type="scientific">Pleurotus cornucopiae</name>
    <name type="common">Cornucopia mushroom</name>
    <dbReference type="NCBI Taxonomy" id="5321"/>
    <lineage>
        <taxon>Eukaryota</taxon>
        <taxon>Fungi</taxon>
        <taxon>Dikarya</taxon>
        <taxon>Basidiomycota</taxon>
        <taxon>Agaricomycotina</taxon>
        <taxon>Agaricomycetes</taxon>
        <taxon>Agaricomycetidae</taxon>
        <taxon>Agaricales</taxon>
        <taxon>Pleurotineae</taxon>
        <taxon>Pleurotaceae</taxon>
        <taxon>Pleurotus</taxon>
    </lineage>
</organism>
<gene>
    <name evidence="1" type="ORF">CCMSSC00406_0002036</name>
</gene>